<dbReference type="Gene3D" id="3.10.200.10">
    <property type="entry name" value="Alpha carbonic anhydrase"/>
    <property type="match status" value="1"/>
</dbReference>
<dbReference type="PROSITE" id="PS51144">
    <property type="entry name" value="ALPHA_CA_2"/>
    <property type="match status" value="1"/>
</dbReference>
<dbReference type="InterPro" id="IPR001148">
    <property type="entry name" value="CA_dom"/>
</dbReference>
<comment type="catalytic activity">
    <reaction evidence="8 9">
        <text>hydrogencarbonate + H(+) = CO2 + H2O</text>
        <dbReference type="Rhea" id="RHEA:10748"/>
        <dbReference type="ChEBI" id="CHEBI:15377"/>
        <dbReference type="ChEBI" id="CHEBI:15378"/>
        <dbReference type="ChEBI" id="CHEBI:16526"/>
        <dbReference type="ChEBI" id="CHEBI:17544"/>
        <dbReference type="EC" id="4.2.1.1"/>
    </reaction>
</comment>
<evidence type="ECO:0000256" key="9">
    <source>
        <dbReference type="RuleBase" id="RU367011"/>
    </source>
</evidence>
<organism evidence="11">
    <name type="scientific">Aphanomyces invadans</name>
    <dbReference type="NCBI Taxonomy" id="157072"/>
    <lineage>
        <taxon>Eukaryota</taxon>
        <taxon>Sar</taxon>
        <taxon>Stramenopiles</taxon>
        <taxon>Oomycota</taxon>
        <taxon>Saprolegniomycetes</taxon>
        <taxon>Saprolegniales</taxon>
        <taxon>Verrucalvaceae</taxon>
        <taxon>Aphanomyces</taxon>
    </lineage>
</organism>
<dbReference type="EMBL" id="KI913973">
    <property type="protein sequence ID" value="ETV97346.1"/>
    <property type="molecule type" value="Genomic_DNA"/>
</dbReference>
<evidence type="ECO:0000256" key="3">
    <source>
        <dbReference type="ARBA" id="ARBA00010718"/>
    </source>
</evidence>
<evidence type="ECO:0000256" key="6">
    <source>
        <dbReference type="ARBA" id="ARBA00022833"/>
    </source>
</evidence>
<evidence type="ECO:0000313" key="11">
    <source>
        <dbReference type="EMBL" id="ETV97346.1"/>
    </source>
</evidence>
<evidence type="ECO:0000256" key="8">
    <source>
        <dbReference type="ARBA" id="ARBA00048348"/>
    </source>
</evidence>
<dbReference type="InterPro" id="IPR036398">
    <property type="entry name" value="CA_dom_sf"/>
</dbReference>
<dbReference type="SMART" id="SM01057">
    <property type="entry name" value="Carb_anhydrase"/>
    <property type="match status" value="1"/>
</dbReference>
<dbReference type="CDD" id="cd03124">
    <property type="entry name" value="alpha_CA_prokaryotic_like"/>
    <property type="match status" value="1"/>
</dbReference>
<dbReference type="EC" id="4.2.1.1" evidence="4 9"/>
<evidence type="ECO:0000256" key="2">
    <source>
        <dbReference type="ARBA" id="ARBA00002904"/>
    </source>
</evidence>
<evidence type="ECO:0000256" key="7">
    <source>
        <dbReference type="ARBA" id="ARBA00023239"/>
    </source>
</evidence>
<sequence length="270" mass="29894">MWQCYATRPELTSAVALSPIGLRDHPQITTQLASFERHEFLPVLIAAVVALSSGATTPKPVPQLRQSPINLPRLSVVPNKGSFSIQLDTAPAVVSHENHTVKATWNAGAKSFLKLNSNVYNSVQFHPHAPSEHTIGGVRYPFEVHFVHQDKNKNLAVVGILFELDPNDEPNPFLDQYLSGFSQLTKPGDKFTLDSLDPSSLDVADSNVYRYPGSLTTEPYTEGVEWSVLQEVHTMSLSQLEAWESVIHHPNSRPVQPLNGRSVKLVAKKY</sequence>
<comment type="cofactor">
    <cofactor evidence="1 9">
        <name>Zn(2+)</name>
        <dbReference type="ChEBI" id="CHEBI:29105"/>
    </cofactor>
</comment>
<dbReference type="InterPro" id="IPR018338">
    <property type="entry name" value="Carbonic_anhydrase_a-class_CS"/>
</dbReference>
<feature type="domain" description="Alpha-carbonic anhydrase" evidence="10">
    <location>
        <begin position="47"/>
        <end position="267"/>
    </location>
</feature>
<comment type="function">
    <text evidence="2 9">Reversible hydration of carbon dioxide.</text>
</comment>
<comment type="similarity">
    <text evidence="3 9">Belongs to the alpha-carbonic anhydrase family.</text>
</comment>
<reference evidence="11" key="1">
    <citation type="submission" date="2013-12" db="EMBL/GenBank/DDBJ databases">
        <title>The Genome Sequence of Aphanomyces invadans NJM9701.</title>
        <authorList>
            <consortium name="The Broad Institute Genomics Platform"/>
            <person name="Russ C."/>
            <person name="Tyler B."/>
            <person name="van West P."/>
            <person name="Dieguez-Uribeondo J."/>
            <person name="Young S.K."/>
            <person name="Zeng Q."/>
            <person name="Gargeya S."/>
            <person name="Fitzgerald M."/>
            <person name="Abouelleil A."/>
            <person name="Alvarado L."/>
            <person name="Chapman S.B."/>
            <person name="Gainer-Dewar J."/>
            <person name="Goldberg J."/>
            <person name="Griggs A."/>
            <person name="Gujja S."/>
            <person name="Hansen M."/>
            <person name="Howarth C."/>
            <person name="Imamovic A."/>
            <person name="Ireland A."/>
            <person name="Larimer J."/>
            <person name="McCowan C."/>
            <person name="Murphy C."/>
            <person name="Pearson M."/>
            <person name="Poon T.W."/>
            <person name="Priest M."/>
            <person name="Roberts A."/>
            <person name="Saif S."/>
            <person name="Shea T."/>
            <person name="Sykes S."/>
            <person name="Wortman J."/>
            <person name="Nusbaum C."/>
            <person name="Birren B."/>
        </authorList>
    </citation>
    <scope>NUCLEOTIDE SEQUENCE [LARGE SCALE GENOMIC DNA]</scope>
    <source>
        <strain evidence="11">NJM9701</strain>
    </source>
</reference>
<keyword evidence="5 9" id="KW-0479">Metal-binding</keyword>
<evidence type="ECO:0000256" key="1">
    <source>
        <dbReference type="ARBA" id="ARBA00001947"/>
    </source>
</evidence>
<dbReference type="PANTHER" id="PTHR18952:SF265">
    <property type="entry name" value="CARBONIC ANHYDRASE"/>
    <property type="match status" value="1"/>
</dbReference>
<keyword evidence="6 9" id="KW-0862">Zinc</keyword>
<dbReference type="AlphaFoldDB" id="A0A024TUP8"/>
<protein>
    <recommendedName>
        <fullName evidence="4 9">Carbonic anhydrase</fullName>
        <ecNumber evidence="4 9">4.2.1.1</ecNumber>
    </recommendedName>
</protein>
<dbReference type="VEuPathDB" id="FungiDB:H310_09683"/>
<dbReference type="GeneID" id="20086733"/>
<proteinExistence type="inferred from homology"/>
<dbReference type="SUPFAM" id="SSF51069">
    <property type="entry name" value="Carbonic anhydrase"/>
    <property type="match status" value="1"/>
</dbReference>
<evidence type="ECO:0000256" key="4">
    <source>
        <dbReference type="ARBA" id="ARBA00012925"/>
    </source>
</evidence>
<keyword evidence="7 9" id="KW-0456">Lyase</keyword>
<dbReference type="InterPro" id="IPR041891">
    <property type="entry name" value="Alpha_CA_prokaryot-like"/>
</dbReference>
<dbReference type="RefSeq" id="XP_008874054.1">
    <property type="nucleotide sequence ID" value="XM_008875832.1"/>
</dbReference>
<dbReference type="InterPro" id="IPR023561">
    <property type="entry name" value="Carbonic_anhydrase_a-class"/>
</dbReference>
<evidence type="ECO:0000259" key="10">
    <source>
        <dbReference type="PROSITE" id="PS51144"/>
    </source>
</evidence>
<dbReference type="OrthoDB" id="429145at2759"/>
<dbReference type="GO" id="GO:0004089">
    <property type="term" value="F:carbonate dehydratase activity"/>
    <property type="evidence" value="ECO:0007669"/>
    <property type="project" value="UniProtKB-UniRule"/>
</dbReference>
<dbReference type="PANTHER" id="PTHR18952">
    <property type="entry name" value="CARBONIC ANHYDRASE"/>
    <property type="match status" value="1"/>
</dbReference>
<name>A0A024TUP8_9STRA</name>
<dbReference type="STRING" id="157072.A0A024TUP8"/>
<evidence type="ECO:0000256" key="5">
    <source>
        <dbReference type="ARBA" id="ARBA00022723"/>
    </source>
</evidence>
<gene>
    <name evidence="11" type="ORF">H310_09683</name>
</gene>
<dbReference type="PROSITE" id="PS00162">
    <property type="entry name" value="ALPHA_CA_1"/>
    <property type="match status" value="1"/>
</dbReference>
<accession>A0A024TUP8</accession>
<dbReference type="Pfam" id="PF00194">
    <property type="entry name" value="Carb_anhydrase"/>
    <property type="match status" value="1"/>
</dbReference>
<dbReference type="GO" id="GO:0008270">
    <property type="term" value="F:zinc ion binding"/>
    <property type="evidence" value="ECO:0007669"/>
    <property type="project" value="UniProtKB-UniRule"/>
</dbReference>
<dbReference type="eggNOG" id="KOG0382">
    <property type="taxonomic scope" value="Eukaryota"/>
</dbReference>